<dbReference type="AlphaFoldDB" id="A0A9D2S2W4"/>
<proteinExistence type="predicted"/>
<feature type="compositionally biased region" description="Basic residues" evidence="1">
    <location>
        <begin position="54"/>
        <end position="64"/>
    </location>
</feature>
<protein>
    <recommendedName>
        <fullName evidence="3">TcaA second domain-containing protein</fullName>
    </recommendedName>
</protein>
<feature type="region of interest" description="Disordered" evidence="1">
    <location>
        <begin position="516"/>
        <end position="537"/>
    </location>
</feature>
<comment type="caution">
    <text evidence="4">The sequence shown here is derived from an EMBL/GenBank/DDBJ whole genome shotgun (WGS) entry which is preliminary data.</text>
</comment>
<gene>
    <name evidence="4" type="ORF">H9943_09950</name>
</gene>
<evidence type="ECO:0000256" key="2">
    <source>
        <dbReference type="SAM" id="Phobius"/>
    </source>
</evidence>
<keyword evidence="2" id="KW-0472">Membrane</keyword>
<dbReference type="EMBL" id="DWYA01000088">
    <property type="protein sequence ID" value="HJB40700.1"/>
    <property type="molecule type" value="Genomic_DNA"/>
</dbReference>
<evidence type="ECO:0000313" key="4">
    <source>
        <dbReference type="EMBL" id="HJB40700.1"/>
    </source>
</evidence>
<keyword evidence="2" id="KW-0812">Transmembrane</keyword>
<organism evidence="4 5">
    <name type="scientific">Candidatus Ruthenibacterium avium</name>
    <dbReference type="NCBI Taxonomy" id="2838751"/>
    <lineage>
        <taxon>Bacteria</taxon>
        <taxon>Bacillati</taxon>
        <taxon>Bacillota</taxon>
        <taxon>Clostridia</taxon>
        <taxon>Eubacteriales</taxon>
        <taxon>Oscillospiraceae</taxon>
        <taxon>Ruthenibacterium</taxon>
    </lineage>
</organism>
<dbReference type="Pfam" id="PF22813">
    <property type="entry name" value="TcaA_2nd"/>
    <property type="match status" value="1"/>
</dbReference>
<dbReference type="InterPro" id="IPR054529">
    <property type="entry name" value="TcaA_2nd"/>
</dbReference>
<feature type="transmembrane region" description="Helical" evidence="2">
    <location>
        <begin position="97"/>
        <end position="122"/>
    </location>
</feature>
<feature type="compositionally biased region" description="Basic and acidic residues" evidence="1">
    <location>
        <begin position="26"/>
        <end position="53"/>
    </location>
</feature>
<dbReference type="Proteomes" id="UP000824209">
    <property type="component" value="Unassembled WGS sequence"/>
</dbReference>
<name>A0A9D2S2W4_9FIRM</name>
<feature type="region of interest" description="Disordered" evidence="1">
    <location>
        <begin position="1"/>
        <end position="67"/>
    </location>
</feature>
<feature type="compositionally biased region" description="Basic and acidic residues" evidence="1">
    <location>
        <begin position="1"/>
        <end position="16"/>
    </location>
</feature>
<accession>A0A9D2S2W4</accession>
<reference evidence="4" key="2">
    <citation type="submission" date="2021-04" db="EMBL/GenBank/DDBJ databases">
        <authorList>
            <person name="Gilroy R."/>
        </authorList>
    </citation>
    <scope>NUCLEOTIDE SEQUENCE</scope>
    <source>
        <strain evidence="4">ChiBcec8-14828</strain>
    </source>
</reference>
<reference evidence="4" key="1">
    <citation type="journal article" date="2021" name="PeerJ">
        <title>Extensive microbial diversity within the chicken gut microbiome revealed by metagenomics and culture.</title>
        <authorList>
            <person name="Gilroy R."/>
            <person name="Ravi A."/>
            <person name="Getino M."/>
            <person name="Pursley I."/>
            <person name="Horton D.L."/>
            <person name="Alikhan N.F."/>
            <person name="Baker D."/>
            <person name="Gharbi K."/>
            <person name="Hall N."/>
            <person name="Watson M."/>
            <person name="Adriaenssens E.M."/>
            <person name="Foster-Nyarko E."/>
            <person name="Jarju S."/>
            <person name="Secka A."/>
            <person name="Antonio M."/>
            <person name="Oren A."/>
            <person name="Chaudhuri R.R."/>
            <person name="La Ragione R."/>
            <person name="Hildebrand F."/>
            <person name="Pallen M.J."/>
        </authorList>
    </citation>
    <scope>NUCLEOTIDE SEQUENCE</scope>
    <source>
        <strain evidence="4">ChiBcec8-14828</strain>
    </source>
</reference>
<evidence type="ECO:0000256" key="1">
    <source>
        <dbReference type="SAM" id="MobiDB-lite"/>
    </source>
</evidence>
<feature type="domain" description="TcaA second" evidence="3">
    <location>
        <begin position="127"/>
        <end position="215"/>
    </location>
</feature>
<evidence type="ECO:0000259" key="3">
    <source>
        <dbReference type="Pfam" id="PF22813"/>
    </source>
</evidence>
<evidence type="ECO:0000313" key="5">
    <source>
        <dbReference type="Proteomes" id="UP000824209"/>
    </source>
</evidence>
<keyword evidence="2" id="KW-1133">Transmembrane helix</keyword>
<sequence>MNDKKNSPAHDDHFANEVDETLSALERSHEPQAEKKEPKKKPRRDELPAEHEKKHTKPAPKKHPSLVDDDQAFETQHSAKETAYEAHVSAQKKKNPLVALGIAVGVLAVLFVGLSVLSVVMYQKYSPERFISQVMTAVEQQDSKALAALLVSDTLTVNEENAALLCQAFSTENAQKALSEQLNEQVLDPTLPGAYEALQVQKDPVFFGFSEYHLKALGVSLLLRTDAQNVLMSLNGTTRTGELTENGVLYNNLFPGRYTCSVTGSSALGQALEGESTVLDLFMVSKPLTFDGALPIYDITVSGIPDDSSNIFVNGTKVEQKPSGGTVSLPQVTVGSTITMEYTAPHGAVTSSSVIFQDPSVTELTFTDFQTQGGTPDEAGINLLLNTYYSSLLNAANQKDASQIGGVNETMRSAAAQQITTEPFTGKTLQFTNAAVNFGSVQITEVNGLPGFVCTTAVAYSYTLPEDSTSSITAIMYEACEFVFENNTWVLNRTAGIDEPRFTAGDVSALTTPAAPAADSTASSSAASSAASSAPAA</sequence>